<dbReference type="SMART" id="SM01396">
    <property type="entry name" value="BC10"/>
    <property type="match status" value="1"/>
</dbReference>
<evidence type="ECO:0000256" key="3">
    <source>
        <dbReference type="ARBA" id="ARBA00022989"/>
    </source>
</evidence>
<evidence type="ECO:0000256" key="6">
    <source>
        <dbReference type="SAM" id="Phobius"/>
    </source>
</evidence>
<name>A0A2U3EG31_PURLI</name>
<gene>
    <name evidence="7" type="ORF">PCL_08763</name>
</gene>
<feature type="region of interest" description="Disordered" evidence="5">
    <location>
        <begin position="189"/>
        <end position="214"/>
    </location>
</feature>
<sequence>MDAEQPATCWAIGDSQTRSCGETMLESRLGGKDRWRQRALSMQCFARRQPRGMNGGRVGNGRVDGMGGGTSRVVSDVDDWEPWVQLRWQPCTSTVAVAQQPDLQRRRGSLSNGGAACLIVGAPERAVHIATQWPKLSVLAAGAHSTGSDGVQVYQSVAAAPAHSDGALEHWSLQRSPVLPGQVRPATSIAHQPASAGPAPTTAENDHRSPSGLPRWFHHLQAVRGDDRQAHLGSGLMSATPPDVHPSRRLNLADPRHSKSSLSPSIITPPPPATAPTLGRQRQLPTRLSPSYTYTSTHYIHPTSSHTYLRAHCAPPTDARPADRSAPRGPIPPSPAASPSPSQPARDGRRHVLPTEVRRLATPPSQAIGWLPLLFIPTNASPAFIFLFFVCTYFLNRPCVYCSILLLILFLTSCNWSDRCFFDFRSDWFLPRSASSSSAASSASTSPATPTSTIYTGAGGANATIYTQHQHDVAADAFNATVAEMLNSTARALAGAAADQVAAKRAEWTGLGMEWLRSLLGRREWRIECMDIYIRL</sequence>
<dbReference type="InterPro" id="IPR009598">
    <property type="entry name" value="BCALP"/>
</dbReference>
<dbReference type="PANTHER" id="PTHR13259">
    <property type="entry name" value="BLADDER CANCER 10 KD PROTEIN HOMOLOG"/>
    <property type="match status" value="1"/>
</dbReference>
<keyword evidence="3 6" id="KW-1133">Transmembrane helix</keyword>
<evidence type="ECO:0000256" key="2">
    <source>
        <dbReference type="ARBA" id="ARBA00022692"/>
    </source>
</evidence>
<feature type="transmembrane region" description="Helical" evidence="6">
    <location>
        <begin position="398"/>
        <end position="416"/>
    </location>
</feature>
<organism evidence="7 8">
    <name type="scientific">Purpureocillium lilacinum</name>
    <name type="common">Paecilomyces lilacinus</name>
    <dbReference type="NCBI Taxonomy" id="33203"/>
    <lineage>
        <taxon>Eukaryota</taxon>
        <taxon>Fungi</taxon>
        <taxon>Dikarya</taxon>
        <taxon>Ascomycota</taxon>
        <taxon>Pezizomycotina</taxon>
        <taxon>Sordariomycetes</taxon>
        <taxon>Hypocreomycetidae</taxon>
        <taxon>Hypocreales</taxon>
        <taxon>Ophiocordycipitaceae</taxon>
        <taxon>Purpureocillium</taxon>
    </lineage>
</organism>
<comment type="subcellular location">
    <subcellularLocation>
        <location evidence="1">Membrane</location>
    </subcellularLocation>
</comment>
<keyword evidence="2 6" id="KW-0812">Transmembrane</keyword>
<dbReference type="EMBL" id="LCWV01000004">
    <property type="protein sequence ID" value="PWI73487.1"/>
    <property type="molecule type" value="Genomic_DNA"/>
</dbReference>
<dbReference type="Pfam" id="PF06726">
    <property type="entry name" value="BC10"/>
    <property type="match status" value="1"/>
</dbReference>
<evidence type="ECO:0000313" key="8">
    <source>
        <dbReference type="Proteomes" id="UP000245956"/>
    </source>
</evidence>
<dbReference type="GO" id="GO:0016020">
    <property type="term" value="C:membrane"/>
    <property type="evidence" value="ECO:0007669"/>
    <property type="project" value="UniProtKB-SubCell"/>
</dbReference>
<feature type="region of interest" description="Disordered" evidence="5">
    <location>
        <begin position="310"/>
        <end position="349"/>
    </location>
</feature>
<protein>
    <submittedName>
        <fullName evidence="7">Uncharacterized protein</fullName>
    </submittedName>
</protein>
<feature type="transmembrane region" description="Helical" evidence="6">
    <location>
        <begin position="367"/>
        <end position="391"/>
    </location>
</feature>
<accession>A0A2U3EG31</accession>
<feature type="region of interest" description="Disordered" evidence="5">
    <location>
        <begin position="232"/>
        <end position="285"/>
    </location>
</feature>
<proteinExistence type="predicted"/>
<dbReference type="Proteomes" id="UP000245956">
    <property type="component" value="Unassembled WGS sequence"/>
</dbReference>
<comment type="caution">
    <text evidence="7">The sequence shown here is derived from an EMBL/GenBank/DDBJ whole genome shotgun (WGS) entry which is preliminary data.</text>
</comment>
<evidence type="ECO:0000256" key="5">
    <source>
        <dbReference type="SAM" id="MobiDB-lite"/>
    </source>
</evidence>
<keyword evidence="4 6" id="KW-0472">Membrane</keyword>
<feature type="compositionally biased region" description="Pro residues" evidence="5">
    <location>
        <begin position="329"/>
        <end position="342"/>
    </location>
</feature>
<dbReference type="PANTHER" id="PTHR13259:SF1">
    <property type="entry name" value="BLADDER CANCER-ASSOCIATED PROTEIN"/>
    <property type="match status" value="1"/>
</dbReference>
<dbReference type="AlphaFoldDB" id="A0A2U3EG31"/>
<evidence type="ECO:0000256" key="4">
    <source>
        <dbReference type="ARBA" id="ARBA00023136"/>
    </source>
</evidence>
<reference evidence="7 8" key="1">
    <citation type="journal article" date="2016" name="Front. Microbiol.">
        <title>Genome and transcriptome sequences reveal the specific parasitism of the nematophagous Purpureocillium lilacinum 36-1.</title>
        <authorList>
            <person name="Xie J."/>
            <person name="Li S."/>
            <person name="Mo C."/>
            <person name="Xiao X."/>
            <person name="Peng D."/>
            <person name="Wang G."/>
            <person name="Xiao Y."/>
        </authorList>
    </citation>
    <scope>NUCLEOTIDE SEQUENCE [LARGE SCALE GENOMIC DNA]</scope>
    <source>
        <strain evidence="7 8">36-1</strain>
    </source>
</reference>
<evidence type="ECO:0000256" key="1">
    <source>
        <dbReference type="ARBA" id="ARBA00004370"/>
    </source>
</evidence>
<evidence type="ECO:0000313" key="7">
    <source>
        <dbReference type="EMBL" id="PWI73487.1"/>
    </source>
</evidence>